<dbReference type="Proteomes" id="UP000233469">
    <property type="component" value="Unassembled WGS sequence"/>
</dbReference>
<reference evidence="1 2" key="1">
    <citation type="submission" date="2016-04" db="EMBL/GenBank/DDBJ databases">
        <title>Genome analyses suggest a sexual origin of heterokaryosis in a supposedly ancient asexual fungus.</title>
        <authorList>
            <person name="Ropars J."/>
            <person name="Sedzielewska K."/>
            <person name="Noel J."/>
            <person name="Charron P."/>
            <person name="Farinelli L."/>
            <person name="Marton T."/>
            <person name="Kruger M."/>
            <person name="Pelin A."/>
            <person name="Brachmann A."/>
            <person name="Corradi N."/>
        </authorList>
    </citation>
    <scope>NUCLEOTIDE SEQUENCE [LARGE SCALE GENOMIC DNA]</scope>
    <source>
        <strain evidence="1 2">C2</strain>
    </source>
</reference>
<protein>
    <submittedName>
        <fullName evidence="1">Uncharacterized protein</fullName>
    </submittedName>
</protein>
<dbReference type="EMBL" id="LLXL01000092">
    <property type="protein sequence ID" value="PKK78196.1"/>
    <property type="molecule type" value="Genomic_DNA"/>
</dbReference>
<accession>A0A2N1NWB1</accession>
<name>A0A2N1NWB1_9GLOM</name>
<gene>
    <name evidence="1" type="ORF">RhiirC2_564837</name>
</gene>
<organism evidence="1 2">
    <name type="scientific">Rhizophagus irregularis</name>
    <dbReference type="NCBI Taxonomy" id="588596"/>
    <lineage>
        <taxon>Eukaryota</taxon>
        <taxon>Fungi</taxon>
        <taxon>Fungi incertae sedis</taxon>
        <taxon>Mucoromycota</taxon>
        <taxon>Glomeromycotina</taxon>
        <taxon>Glomeromycetes</taxon>
        <taxon>Glomerales</taxon>
        <taxon>Glomeraceae</taxon>
        <taxon>Rhizophagus</taxon>
    </lineage>
</organism>
<evidence type="ECO:0000313" key="2">
    <source>
        <dbReference type="Proteomes" id="UP000233469"/>
    </source>
</evidence>
<sequence length="139" mass="16221">MNSNNNAIRECYDYNFSPSQNNRNDELNYQHSSDTISHHNHWVNTAPSGSEFYLPFPDGRIYYVTYTELNQYDIARRLNSGMYTPNYQLQNLIQQKIAQQNCNCNCTSSFNNTYVGPSNMQNTGFDVSLQQNNYQQCQQ</sequence>
<reference evidence="1 2" key="2">
    <citation type="submission" date="2017-10" db="EMBL/GenBank/DDBJ databases">
        <title>Extensive intraspecific genome diversity in a model arbuscular mycorrhizal fungus.</title>
        <authorList>
            <person name="Chen E.C.H."/>
            <person name="Morin E."/>
            <person name="Baudet D."/>
            <person name="Noel J."/>
            <person name="Ndikumana S."/>
            <person name="Charron P."/>
            <person name="St-Onge C."/>
            <person name="Giorgi J."/>
            <person name="Grigoriev I.V."/>
            <person name="Roux C."/>
            <person name="Martin F.M."/>
            <person name="Corradi N."/>
        </authorList>
    </citation>
    <scope>NUCLEOTIDE SEQUENCE [LARGE SCALE GENOMIC DNA]</scope>
    <source>
        <strain evidence="1 2">C2</strain>
    </source>
</reference>
<evidence type="ECO:0000313" key="1">
    <source>
        <dbReference type="EMBL" id="PKK78196.1"/>
    </source>
</evidence>
<comment type="caution">
    <text evidence="1">The sequence shown here is derived from an EMBL/GenBank/DDBJ whole genome shotgun (WGS) entry which is preliminary data.</text>
</comment>
<proteinExistence type="predicted"/>
<dbReference type="AlphaFoldDB" id="A0A2N1NWB1"/>
<dbReference type="VEuPathDB" id="FungiDB:FUN_012376"/>
<dbReference type="VEuPathDB" id="FungiDB:RhiirA1_458856"/>